<evidence type="ECO:0000313" key="6">
    <source>
        <dbReference type="Proteomes" id="UP000053257"/>
    </source>
</evidence>
<sequence>MTSVLPPLDGSLPNLVEYVDFNAKYNGAKPWLLFPSSDAPSSRLASLAFADLSNASHKAAHVFRPNREGHDNRIVAVILNTDTVLYAAAMLGLMRAGLVPYPMSPRNSPQGISHMLRATSCTRVLAHSLTLPLVEQAQAELRADGIALQIDDLPSMRQLFPRLVDPNAEPEETLSYPPPPKPAVLDDLGMMIHSSGSTGFPKSIPLYHRRILQWMRHSKPHFSHINPRVNVGVDVFGSPRGATVRFAGMGLPTFHAMGFLLQVCYPMCTGKPVVVHAPQYPLPPTVAHPQNILEVARMAQCTALVVLPSFLEAWSHSQEAIDYLKTTEVVVYSGGPLSAVVGNKLIAAGVPIFSAYGGTETGNPSQQWTKIPRSERVGNPDWEWLRISEIASVKWEPQGDGSYELIVCENKDYTLGAYNVPGQKAFATSDLFVPHPTKEGLWRIVGRTDDVITLSTGEKIVPLPQEGTVGASSLVAGCVMFGREHEQAGILIEPVQELAVSPGDDTALAAFRNKIWPTIEQANVAAPAFARIFKEMILVADPSRPLPRSAKGAVVRKMSLIQYAVDITRLYETTEESSNAKGIDPPTSWSLEDVLPWLLAHAKSLIDKDICPTDDLFSQGFDSLSATFFRNRIVGALRSSTKDAQTAATSISSNLIFEHSNIQRLALAISRLVHIENSSPMSSAGVPVSDIHALVNKLTAGIATAKADRTGNTTPLVVLLTGATGNIGSHILAQLLADESIDRVYALNRPSADLDEKLTSAFKLRQIPVDLLRKEKFVSLAGDVTQPGFGIQNQQYDEIMNSATHIIHNAWSVNFNLPLRAFEDQLAGVRRLVDLCAAADHTIRLLVTSSIGVASNWPSATDSVPESPLSDPSSATSSGYSASKYVVEQMLDAALKCGIPTTTVRMGQACGPRVTGAWGTAEWLPMMLKSSIALGCLPNMTGPVSWIPLDTIGYIYSDWITSNGDLPSLVNVVHPRPTTWDVVLRGVSEELGTNLPVVSLDQWVAKLDVIAARASEKDVPALNLLDFFRHLASSSTTSTDVHGATFDTTRLIESAPTARELQPLSEEHARMWVRYWRQIGYLSA</sequence>
<dbReference type="Pfam" id="PF00501">
    <property type="entry name" value="AMP-binding"/>
    <property type="match status" value="1"/>
</dbReference>
<proteinExistence type="predicted"/>
<accession>A0A0C3RYP9</accession>
<organism evidence="4 6">
    <name type="scientific">Phlebiopsis gigantea (strain 11061_1 CR5-6)</name>
    <name type="common">White-rot fungus</name>
    <name type="synonym">Peniophora gigantea</name>
    <dbReference type="NCBI Taxonomy" id="745531"/>
    <lineage>
        <taxon>Eukaryota</taxon>
        <taxon>Fungi</taxon>
        <taxon>Dikarya</taxon>
        <taxon>Basidiomycota</taxon>
        <taxon>Agaricomycotina</taxon>
        <taxon>Agaricomycetes</taxon>
        <taxon>Polyporales</taxon>
        <taxon>Phanerochaetaceae</taxon>
        <taxon>Phlebiopsis</taxon>
    </lineage>
</organism>
<dbReference type="InterPro" id="IPR013120">
    <property type="entry name" value="FAR_NAD-bd"/>
</dbReference>
<reference evidence="4 6" key="1">
    <citation type="journal article" date="2014" name="PLoS Genet.">
        <title>Analysis of the Phlebiopsis gigantea genome, transcriptome and secretome provides insight into its pioneer colonization strategies of wood.</title>
        <authorList>
            <person name="Hori C."/>
            <person name="Ishida T."/>
            <person name="Igarashi K."/>
            <person name="Samejima M."/>
            <person name="Suzuki H."/>
            <person name="Master E."/>
            <person name="Ferreira P."/>
            <person name="Ruiz-Duenas F.J."/>
            <person name="Held B."/>
            <person name="Canessa P."/>
            <person name="Larrondo L.F."/>
            <person name="Schmoll M."/>
            <person name="Druzhinina I.S."/>
            <person name="Kubicek C.P."/>
            <person name="Gaskell J.A."/>
            <person name="Kersten P."/>
            <person name="St John F."/>
            <person name="Glasner J."/>
            <person name="Sabat G."/>
            <person name="Splinter BonDurant S."/>
            <person name="Syed K."/>
            <person name="Yadav J."/>
            <person name="Mgbeahuruike A.C."/>
            <person name="Kovalchuk A."/>
            <person name="Asiegbu F.O."/>
            <person name="Lackner G."/>
            <person name="Hoffmeister D."/>
            <person name="Rencoret J."/>
            <person name="Gutierrez A."/>
            <person name="Sun H."/>
            <person name="Lindquist E."/>
            <person name="Barry K."/>
            <person name="Riley R."/>
            <person name="Grigoriev I.V."/>
            <person name="Henrissat B."/>
            <person name="Kues U."/>
            <person name="Berka R.M."/>
            <person name="Martinez A.T."/>
            <person name="Covert S.F."/>
            <person name="Blanchette R.A."/>
            <person name="Cullen D."/>
        </authorList>
    </citation>
    <scope>NUCLEOTIDE SEQUENCE [LARGE SCALE GENOMIC DNA]</scope>
    <source>
        <strain evidence="4 6">11061_1 CR5-6</strain>
    </source>
</reference>
<name>A0A0C3RYP9_PHLG1</name>
<dbReference type="EMBL" id="KN840510">
    <property type="protein sequence ID" value="KIP06787.1"/>
    <property type="molecule type" value="Genomic_DNA"/>
</dbReference>
<dbReference type="InterPro" id="IPR042099">
    <property type="entry name" value="ANL_N_sf"/>
</dbReference>
<dbReference type="InterPro" id="IPR020845">
    <property type="entry name" value="AMP-binding_CS"/>
</dbReference>
<dbReference type="Gene3D" id="3.40.50.12780">
    <property type="entry name" value="N-terminal domain of ligase-like"/>
    <property type="match status" value="1"/>
</dbReference>
<gene>
    <name evidence="5" type="ORF">PHLGIDRAFT_106533</name>
    <name evidence="4" type="ORF">PHLGIDRAFT_80653</name>
</gene>
<dbReference type="EMBL" id="KN840804">
    <property type="protein sequence ID" value="KIP01377.1"/>
    <property type="molecule type" value="Genomic_DNA"/>
</dbReference>
<evidence type="ECO:0000313" key="5">
    <source>
        <dbReference type="EMBL" id="KIP06787.1"/>
    </source>
</evidence>
<dbReference type="PANTHER" id="PTHR43439:SF2">
    <property type="entry name" value="ENZYME, PUTATIVE (JCVI)-RELATED"/>
    <property type="match status" value="1"/>
</dbReference>
<evidence type="ECO:0000313" key="4">
    <source>
        <dbReference type="EMBL" id="KIP01377.1"/>
    </source>
</evidence>
<dbReference type="PROSITE" id="PS00455">
    <property type="entry name" value="AMP_BINDING"/>
    <property type="match status" value="1"/>
</dbReference>
<dbReference type="SUPFAM" id="SSF56801">
    <property type="entry name" value="Acetyl-CoA synthetase-like"/>
    <property type="match status" value="1"/>
</dbReference>
<dbReference type="STRING" id="745531.A0A0C3RYP9"/>
<dbReference type="Proteomes" id="UP000053257">
    <property type="component" value="Unassembled WGS sequence"/>
</dbReference>
<keyword evidence="6" id="KW-1185">Reference proteome</keyword>
<dbReference type="GO" id="GO:0031177">
    <property type="term" value="F:phosphopantetheine binding"/>
    <property type="evidence" value="ECO:0007669"/>
    <property type="project" value="InterPro"/>
</dbReference>
<dbReference type="InterPro" id="IPR036291">
    <property type="entry name" value="NAD(P)-bd_dom_sf"/>
</dbReference>
<keyword evidence="2" id="KW-0597">Phosphoprotein</keyword>
<dbReference type="InterPro" id="IPR020806">
    <property type="entry name" value="PKS_PP-bd"/>
</dbReference>
<feature type="domain" description="Polyketide synthase-like phosphopantetheine-binding" evidence="3">
    <location>
        <begin position="591"/>
        <end position="673"/>
    </location>
</feature>
<dbReference type="HOGENOM" id="CLU_002220_1_0_1"/>
<keyword evidence="1" id="KW-0596">Phosphopantetheine</keyword>
<evidence type="ECO:0000256" key="1">
    <source>
        <dbReference type="ARBA" id="ARBA00022450"/>
    </source>
</evidence>
<dbReference type="InterPro" id="IPR051414">
    <property type="entry name" value="Adenylate-forming_Reductase"/>
</dbReference>
<dbReference type="Gene3D" id="3.40.50.720">
    <property type="entry name" value="NAD(P)-binding Rossmann-like Domain"/>
    <property type="match status" value="1"/>
</dbReference>
<dbReference type="SUPFAM" id="SSF51735">
    <property type="entry name" value="NAD(P)-binding Rossmann-fold domains"/>
    <property type="match status" value="1"/>
</dbReference>
<evidence type="ECO:0000256" key="2">
    <source>
        <dbReference type="ARBA" id="ARBA00022553"/>
    </source>
</evidence>
<evidence type="ECO:0000259" key="3">
    <source>
        <dbReference type="SMART" id="SM00823"/>
    </source>
</evidence>
<dbReference type="AlphaFoldDB" id="A0A0C3RYP9"/>
<protein>
    <recommendedName>
        <fullName evidence="3">Polyketide synthase-like phosphopantetheine-binding domain-containing protein</fullName>
    </recommendedName>
</protein>
<dbReference type="InterPro" id="IPR000873">
    <property type="entry name" value="AMP-dep_synth/lig_dom"/>
</dbReference>
<dbReference type="PANTHER" id="PTHR43439">
    <property type="entry name" value="PHENYLACETATE-COENZYME A LIGASE"/>
    <property type="match status" value="1"/>
</dbReference>
<dbReference type="OrthoDB" id="429813at2759"/>
<dbReference type="Pfam" id="PF23562">
    <property type="entry name" value="AMP-binding_C_3"/>
    <property type="match status" value="1"/>
</dbReference>
<dbReference type="Pfam" id="PF07993">
    <property type="entry name" value="NAD_binding_4"/>
    <property type="match status" value="1"/>
</dbReference>
<dbReference type="SMART" id="SM00823">
    <property type="entry name" value="PKS_PP"/>
    <property type="match status" value="1"/>
</dbReference>